<dbReference type="STRING" id="9009.A0A226NJS5"/>
<dbReference type="Gene3D" id="3.40.50.300">
    <property type="entry name" value="P-loop containing nucleotide triphosphate hydrolases"/>
    <property type="match status" value="2"/>
</dbReference>
<dbReference type="PANTHER" id="PTHR22655">
    <property type="entry name" value="ATP-DEPENDENT RNA HELICASE TDRD12-RELATED"/>
    <property type="match status" value="1"/>
</dbReference>
<keyword evidence="8" id="KW-0863">Zinc-finger</keyword>
<dbReference type="SUPFAM" id="SSF49764">
    <property type="entry name" value="HSP20-like chaperones"/>
    <property type="match status" value="1"/>
</dbReference>
<dbReference type="AlphaFoldDB" id="A0A226NJS5"/>
<dbReference type="PROSITE" id="PS51194">
    <property type="entry name" value="HELICASE_CTER"/>
    <property type="match status" value="1"/>
</dbReference>
<keyword evidence="3" id="KW-0547">Nucleotide-binding</keyword>
<dbReference type="Proteomes" id="UP000198323">
    <property type="component" value="Unassembled WGS sequence"/>
</dbReference>
<gene>
    <name evidence="12" type="ORF">ASZ78_010366</name>
</gene>
<dbReference type="InterPro" id="IPR002999">
    <property type="entry name" value="Tudor"/>
</dbReference>
<evidence type="ECO:0000313" key="13">
    <source>
        <dbReference type="Proteomes" id="UP000198323"/>
    </source>
</evidence>
<evidence type="ECO:0000259" key="9">
    <source>
        <dbReference type="PROSITE" id="PS50103"/>
    </source>
</evidence>
<dbReference type="Gene3D" id="2.40.50.90">
    <property type="match status" value="1"/>
</dbReference>
<dbReference type="Gene3D" id="2.60.40.790">
    <property type="match status" value="1"/>
</dbReference>
<dbReference type="GO" id="GO:0008270">
    <property type="term" value="F:zinc ion binding"/>
    <property type="evidence" value="ECO:0007669"/>
    <property type="project" value="UniProtKB-KW"/>
</dbReference>
<dbReference type="InterPro" id="IPR001650">
    <property type="entry name" value="Helicase_C-like"/>
</dbReference>
<dbReference type="GO" id="GO:0005524">
    <property type="term" value="F:ATP binding"/>
    <property type="evidence" value="ECO:0007669"/>
    <property type="project" value="UniProtKB-KW"/>
</dbReference>
<dbReference type="Gene3D" id="2.30.30.140">
    <property type="match status" value="1"/>
</dbReference>
<evidence type="ECO:0000256" key="8">
    <source>
        <dbReference type="PROSITE-ProRule" id="PRU00723"/>
    </source>
</evidence>
<dbReference type="PROSITE" id="PS50103">
    <property type="entry name" value="ZF_C3H1"/>
    <property type="match status" value="1"/>
</dbReference>
<evidence type="ECO:0000256" key="4">
    <source>
        <dbReference type="ARBA" id="ARBA00022801"/>
    </source>
</evidence>
<evidence type="ECO:0000256" key="7">
    <source>
        <dbReference type="ARBA" id="ARBA00047984"/>
    </source>
</evidence>
<keyword evidence="4" id="KW-0378">Hydrolase</keyword>
<dbReference type="EMBL" id="MCFN01000031">
    <property type="protein sequence ID" value="OXB67764.1"/>
    <property type="molecule type" value="Genomic_DNA"/>
</dbReference>
<dbReference type="FunFam" id="2.30.30.140:FF:000075">
    <property type="entry name" value="putative ATP-dependent RNA helicase TDRD12"/>
    <property type="match status" value="1"/>
</dbReference>
<keyword evidence="6" id="KW-0067">ATP-binding</keyword>
<accession>A0A226NJS5</accession>
<feature type="domain" description="Helicase C-terminal" evidence="10">
    <location>
        <begin position="553"/>
        <end position="718"/>
    </location>
</feature>
<evidence type="ECO:0000256" key="5">
    <source>
        <dbReference type="ARBA" id="ARBA00022806"/>
    </source>
</evidence>
<dbReference type="PROSITE" id="PS51203">
    <property type="entry name" value="CS"/>
    <property type="match status" value="1"/>
</dbReference>
<keyword evidence="8" id="KW-0862">Zinc</keyword>
<sequence length="1208" mass="139045">MVRSVRLFRRCVVKDFYFSEESGIEEDSTAGHHGSLHITGMLIFMQVKIEDPGCFWVTVKGCEPYIVDEIEYKKLNAEMNQFYDKSCEDMDEVKPITLEKDQLCVVFSEELKCWCRAVVTSIMYCADHYQIGCFLVDYAKSTFVKSKDVRVAVEAFMQIPFRAKKCRLYCIKPVTLNINICEDRAQIVPAKRWDIAATQYFRSLLEVLRKNTDINRLIYLLVHCYFSATTQIKAKLCAVEDNVFHVILYVTVEGEKVGYFYICKPVGALCNMKVCINDDLVSKNFAHFEKAEENIQSPAEEQENQTSLNVVNPAFALRPAQLQEKVPVNLEAGYNVSSSSLEKTYQRSNVDLSESNESELAQEKFLGPNFTESYCWPAVARGCDVVAISYQGNDPFLYIPPVLAFLQVESCYKALPKGNGVCVYICEIIVTTPYSLLRLCEYHLLFFSRICHFILDEIEVLFSEATEQVNGLRILIVFLILEYYKKNLITEVWKYLPRQIIAVGTQWNRHIQSLIKEFMDGPYIVITALEEASIYGNVQQVVQRCVSSERTAVLLKILDFTPNNVQKVLVFTNSVDEVERVHEALKGNSVFAFKMHKEMELNSKDFLEHWTKSYSSGSRVVLVLTDDCMRFLEITDASCVIHYSFPSSLAVFGQRLYSMSDNFHNVTKDSSDQEHQQARSVILLTESSECRSVEILRCLERAEAGIPPGLSDFLNNVLEAEERKKLGRPLCTYLKMFGTCKNRTVCPDRHQINLQTDMFQNVLDRSIQTSVYVTVLPLYIVNATNYFGRIVDKQKDEYSILAEEINEYYKETSNRVTVEKVEKLALYGFCEETVFHRVQVVETYLKEEENLFFDVEIKYIDEGRTSQVQSSQLLHLPARFQHLPPQAKEFVVCRVKPIDNDIEWNPRVTHYIHQKIRRKPHEAKVVLTLGNTVWIDPMVRVTRLSNLKIRINEYSVRSEILSTGLGTDNPEHVLQLQKLCEHVKVLNHMKNLEPLSIEEDTAGPENVNELQNMSFEENPSENCSSSKTTMGSHLCGMHSHNFPKTYCVTQTKEAEDSSLRQQKWYEVQCFYPEIKWFENEESVMVKVKIVKIADYKCEFSTERVIFSACSGGKFYLADMDLYQRILAEKSACVIKDKEAVIVLRKEKKGSWCKLLKNKNPHVSFDFEYLKDFEDKSPFPVGTGKLHFAGPVMEELTDSSENSDSENDE</sequence>
<organism evidence="12 13">
    <name type="scientific">Callipepla squamata</name>
    <name type="common">Scaled quail</name>
    <dbReference type="NCBI Taxonomy" id="9009"/>
    <lineage>
        <taxon>Eukaryota</taxon>
        <taxon>Metazoa</taxon>
        <taxon>Chordata</taxon>
        <taxon>Craniata</taxon>
        <taxon>Vertebrata</taxon>
        <taxon>Euteleostomi</taxon>
        <taxon>Archelosauria</taxon>
        <taxon>Archosauria</taxon>
        <taxon>Dinosauria</taxon>
        <taxon>Saurischia</taxon>
        <taxon>Theropoda</taxon>
        <taxon>Coelurosauria</taxon>
        <taxon>Aves</taxon>
        <taxon>Neognathae</taxon>
        <taxon>Galloanserae</taxon>
        <taxon>Galliformes</taxon>
        <taxon>Odontophoridae</taxon>
        <taxon>Callipepla</taxon>
    </lineage>
</organism>
<keyword evidence="5" id="KW-0347">Helicase</keyword>
<feature type="zinc finger region" description="C3H1-type" evidence="8">
    <location>
        <begin position="725"/>
        <end position="753"/>
    </location>
</feature>
<comment type="catalytic activity">
    <reaction evidence="7">
        <text>ATP + H2O = ADP + phosphate + H(+)</text>
        <dbReference type="Rhea" id="RHEA:13065"/>
        <dbReference type="ChEBI" id="CHEBI:15377"/>
        <dbReference type="ChEBI" id="CHEBI:15378"/>
        <dbReference type="ChEBI" id="CHEBI:30616"/>
        <dbReference type="ChEBI" id="CHEBI:43474"/>
        <dbReference type="ChEBI" id="CHEBI:456216"/>
        <dbReference type="EC" id="3.6.4.13"/>
    </reaction>
</comment>
<dbReference type="Pfam" id="PF04969">
    <property type="entry name" value="CS"/>
    <property type="match status" value="1"/>
</dbReference>
<dbReference type="SUPFAM" id="SSF63748">
    <property type="entry name" value="Tudor/PWWP/MBT"/>
    <property type="match status" value="2"/>
</dbReference>
<evidence type="ECO:0000259" key="10">
    <source>
        <dbReference type="PROSITE" id="PS51194"/>
    </source>
</evidence>
<keyword evidence="13" id="KW-1185">Reference proteome</keyword>
<dbReference type="InterPro" id="IPR027417">
    <property type="entry name" value="P-loop_NTPase"/>
</dbReference>
<dbReference type="InterPro" id="IPR008978">
    <property type="entry name" value="HSP20-like_chaperone"/>
</dbReference>
<dbReference type="InterPro" id="IPR007052">
    <property type="entry name" value="CS_dom"/>
</dbReference>
<reference evidence="12 13" key="1">
    <citation type="submission" date="2016-07" db="EMBL/GenBank/DDBJ databases">
        <title>Disparate Historic Effective Population Sizes Predicted by Modern Levels of Genome Diversity for the Scaled Quail (Callipepla squamata) and the Northern Bobwhite (Colinus virginianus): Inferences from First and Second Generation Draft Genome Assemblies for Sympatric New World Quail.</title>
        <authorList>
            <person name="Oldeschulte D.L."/>
            <person name="Halley Y.A."/>
            <person name="Bhattarai E.K."/>
            <person name="Brashear W.A."/>
            <person name="Hill J."/>
            <person name="Metz R.P."/>
            <person name="Johnson C.D."/>
            <person name="Rollins D."/>
            <person name="Peterson M.J."/>
            <person name="Bickhart D.M."/>
            <person name="Decker J.E."/>
            <person name="Seabury C.M."/>
        </authorList>
    </citation>
    <scope>NUCLEOTIDE SEQUENCE [LARGE SCALE GENOMIC DNA]</scope>
    <source>
        <strain evidence="12 13">Texas</strain>
        <tissue evidence="12">Leg muscle</tissue>
    </source>
</reference>
<dbReference type="CDD" id="cd20435">
    <property type="entry name" value="Tudor_TDRD12_rpt2"/>
    <property type="match status" value="1"/>
</dbReference>
<comment type="caution">
    <text evidence="12">The sequence shown here is derived from an EMBL/GenBank/DDBJ whole genome shotgun (WGS) entry which is preliminary data.</text>
</comment>
<dbReference type="SUPFAM" id="SSF52540">
    <property type="entry name" value="P-loop containing nucleoside triphosphate hydrolases"/>
    <property type="match status" value="1"/>
</dbReference>
<dbReference type="PANTHER" id="PTHR22655:SF2">
    <property type="entry name" value="ATP-DEPENDENT RNA HELICASE TDRD12-RELATED"/>
    <property type="match status" value="1"/>
</dbReference>
<dbReference type="FunFam" id="2.30.30.140:FF:000087">
    <property type="entry name" value="Putative ATP-dependent RNA helicase TDRD12"/>
    <property type="match status" value="1"/>
</dbReference>
<evidence type="ECO:0000256" key="6">
    <source>
        <dbReference type="ARBA" id="ARBA00022840"/>
    </source>
</evidence>
<evidence type="ECO:0000259" key="11">
    <source>
        <dbReference type="PROSITE" id="PS51203"/>
    </source>
</evidence>
<dbReference type="Pfam" id="PF00567">
    <property type="entry name" value="TUDOR"/>
    <property type="match status" value="2"/>
</dbReference>
<protein>
    <recommendedName>
        <fullName evidence="1">RNA helicase</fullName>
        <ecNumber evidence="1">3.6.4.13</ecNumber>
    </recommendedName>
</protein>
<dbReference type="GO" id="GO:0042078">
    <property type="term" value="P:germ-line stem cell division"/>
    <property type="evidence" value="ECO:0007669"/>
    <property type="project" value="TreeGrafter"/>
</dbReference>
<evidence type="ECO:0000256" key="1">
    <source>
        <dbReference type="ARBA" id="ARBA00012552"/>
    </source>
</evidence>
<dbReference type="FunFam" id="3.40.50.300:FF:001416">
    <property type="entry name" value="Tudor domain containing 12"/>
    <property type="match status" value="1"/>
</dbReference>
<dbReference type="InterPro" id="IPR035437">
    <property type="entry name" value="SNase_OB-fold_sf"/>
</dbReference>
<dbReference type="GO" id="GO:0016787">
    <property type="term" value="F:hydrolase activity"/>
    <property type="evidence" value="ECO:0007669"/>
    <property type="project" value="UniProtKB-KW"/>
</dbReference>
<feature type="domain" description="C3H1-type" evidence="9">
    <location>
        <begin position="725"/>
        <end position="753"/>
    </location>
</feature>
<dbReference type="GO" id="GO:0003724">
    <property type="term" value="F:RNA helicase activity"/>
    <property type="evidence" value="ECO:0007669"/>
    <property type="project" value="UniProtKB-EC"/>
</dbReference>
<dbReference type="EC" id="3.6.4.13" evidence="1"/>
<keyword evidence="8" id="KW-0479">Metal-binding</keyword>
<name>A0A226NJS5_CALSU</name>
<feature type="domain" description="CS" evidence="11">
    <location>
        <begin position="1069"/>
        <end position="1155"/>
    </location>
</feature>
<evidence type="ECO:0000313" key="12">
    <source>
        <dbReference type="EMBL" id="OXB67764.1"/>
    </source>
</evidence>
<dbReference type="Pfam" id="PF00271">
    <property type="entry name" value="Helicase_C"/>
    <property type="match status" value="1"/>
</dbReference>
<proteinExistence type="predicted"/>
<dbReference type="InterPro" id="IPR000571">
    <property type="entry name" value="Znf_CCCH"/>
</dbReference>
<evidence type="ECO:0000256" key="2">
    <source>
        <dbReference type="ARBA" id="ARBA00022737"/>
    </source>
</evidence>
<dbReference type="OrthoDB" id="249932at2759"/>
<keyword evidence="2" id="KW-0677">Repeat</keyword>
<evidence type="ECO:0000256" key="3">
    <source>
        <dbReference type="ARBA" id="ARBA00022741"/>
    </source>
</evidence>